<dbReference type="InterPro" id="IPR027961">
    <property type="entry name" value="DUF4442"/>
</dbReference>
<dbReference type="EMBL" id="QBKQ01000002">
    <property type="protein sequence ID" value="PTX43384.1"/>
    <property type="molecule type" value="Genomic_DNA"/>
</dbReference>
<dbReference type="Pfam" id="PF14539">
    <property type="entry name" value="DUF4442"/>
    <property type="match status" value="1"/>
</dbReference>
<evidence type="ECO:0000313" key="1">
    <source>
        <dbReference type="EMBL" id="PTX43384.1"/>
    </source>
</evidence>
<dbReference type="RefSeq" id="WP_108171816.1">
    <property type="nucleotide sequence ID" value="NZ_QBKQ01000002.1"/>
</dbReference>
<dbReference type="InterPro" id="IPR029069">
    <property type="entry name" value="HotDog_dom_sf"/>
</dbReference>
<dbReference type="SUPFAM" id="SSF54637">
    <property type="entry name" value="Thioesterase/thiol ester dehydrase-isomerase"/>
    <property type="match status" value="1"/>
</dbReference>
<dbReference type="AlphaFoldDB" id="A0A2T6AHU2"/>
<protein>
    <submittedName>
        <fullName evidence="1">Uncharacterized protein DUF4442</fullName>
    </submittedName>
</protein>
<sequence>MKLSPSKLNSFLMLKLPSAWLCGVRVKHIDQTECIVSVKHRWINQNPFNSMYFAVQAMAAELSTGALVMNKIQQSDKKVSMLVAQNKSVFTKKATGKIKFTCYDGNKVNEALERTLKTGEGQTFWMKSVGLNKDGDEVSVFEFEWTVKAKNTER</sequence>
<name>A0A2T6AHU2_9FLAO</name>
<comment type="caution">
    <text evidence="1">The sequence shown here is derived from an EMBL/GenBank/DDBJ whole genome shotgun (WGS) entry which is preliminary data.</text>
</comment>
<organism evidence="1 2">
    <name type="scientific">Christiangramia gaetbulicola</name>
    <dbReference type="NCBI Taxonomy" id="703340"/>
    <lineage>
        <taxon>Bacteria</taxon>
        <taxon>Pseudomonadati</taxon>
        <taxon>Bacteroidota</taxon>
        <taxon>Flavobacteriia</taxon>
        <taxon>Flavobacteriales</taxon>
        <taxon>Flavobacteriaceae</taxon>
        <taxon>Christiangramia</taxon>
    </lineage>
</organism>
<gene>
    <name evidence="1" type="ORF">C8P64_1911</name>
</gene>
<proteinExistence type="predicted"/>
<dbReference type="Proteomes" id="UP000244174">
    <property type="component" value="Unassembled WGS sequence"/>
</dbReference>
<reference evidence="1 2" key="1">
    <citation type="submission" date="2018-04" db="EMBL/GenBank/DDBJ databases">
        <title>Genomic Encyclopedia of Archaeal and Bacterial Type Strains, Phase II (KMG-II): from individual species to whole genera.</title>
        <authorList>
            <person name="Goeker M."/>
        </authorList>
    </citation>
    <scope>NUCLEOTIDE SEQUENCE [LARGE SCALE GENOMIC DNA]</scope>
    <source>
        <strain evidence="1 2">DSM 23082</strain>
    </source>
</reference>
<dbReference type="Gene3D" id="3.10.129.10">
    <property type="entry name" value="Hotdog Thioesterase"/>
    <property type="match status" value="1"/>
</dbReference>
<accession>A0A2T6AHU2</accession>
<dbReference type="OrthoDB" id="9153186at2"/>
<evidence type="ECO:0000313" key="2">
    <source>
        <dbReference type="Proteomes" id="UP000244174"/>
    </source>
</evidence>
<keyword evidence="2" id="KW-1185">Reference proteome</keyword>